<protein>
    <recommendedName>
        <fullName evidence="1">gamma-glutamylcyclotransferase</fullName>
        <ecNumber evidence="1">4.3.2.9</ecNumber>
    </recommendedName>
</protein>
<evidence type="ECO:0000313" key="6">
    <source>
        <dbReference type="Proteomes" id="UP000800093"/>
    </source>
</evidence>
<accession>A0A9P4K493</accession>
<feature type="binding site" evidence="4">
    <location>
        <position position="270"/>
    </location>
    <ligand>
        <name>substrate</name>
    </ligand>
</feature>
<evidence type="ECO:0000256" key="1">
    <source>
        <dbReference type="ARBA" id="ARBA00012346"/>
    </source>
</evidence>
<proteinExistence type="predicted"/>
<dbReference type="AlphaFoldDB" id="A0A9P4K493"/>
<feature type="active site" description="Proton acceptor" evidence="3">
    <location>
        <position position="197"/>
    </location>
</feature>
<evidence type="ECO:0000313" key="5">
    <source>
        <dbReference type="EMBL" id="KAF2259174.1"/>
    </source>
</evidence>
<sequence>MATSTKGQNCRKTLNSSYQASAPRNEDHACALRTFIDRFKLSRHGNASPRTFPRLPALSQDRLDVSVTEQQIDFSKATPSDLAAATEKGKTVLYLAYGSNLCNETFRGKRGIQPLSQINVQVPELRLTFDLPGFPYTEPCFANTALRDPETDKQHGTDNCSGGVESEEYHKDRWHKGLVGCVYEVTPEDYAHIIATEGGGSSYDDILVTCYPLPDAETVPTSPVTKPFKAHTLFAPVQKDKRHKPSSGVIVTGGRFSRPDPSYAQPSARYLALITTGAAELSMPSEYQAFLQQIRPYTITTRRQAMAQKIMVSTFLPIFMMFMELCQKFQDKKGRTPKWLSAIMGWVFATVWRSYDVVWKGMFGDGERTEGQGEDGVGDIRSRWMGSRREERVIQIV</sequence>
<dbReference type="PANTHER" id="PTHR12935">
    <property type="entry name" value="GAMMA-GLUTAMYLCYCLOTRANSFERASE"/>
    <property type="match status" value="1"/>
</dbReference>
<dbReference type="PANTHER" id="PTHR12935:SF0">
    <property type="entry name" value="GAMMA-GLUTAMYLCYCLOTRANSFERASE"/>
    <property type="match status" value="1"/>
</dbReference>
<dbReference type="Proteomes" id="UP000800093">
    <property type="component" value="Unassembled WGS sequence"/>
</dbReference>
<feature type="binding site" evidence="4">
    <location>
        <begin position="94"/>
        <end position="99"/>
    </location>
    <ligand>
        <name>substrate</name>
    </ligand>
</feature>
<dbReference type="EMBL" id="ML986718">
    <property type="protein sequence ID" value="KAF2259174.1"/>
    <property type="molecule type" value="Genomic_DNA"/>
</dbReference>
<gene>
    <name evidence="5" type="ORF">CC78DRAFT_537285</name>
</gene>
<keyword evidence="2" id="KW-0456">Lyase</keyword>
<dbReference type="EC" id="4.3.2.9" evidence="1"/>
<evidence type="ECO:0000256" key="2">
    <source>
        <dbReference type="ARBA" id="ARBA00023239"/>
    </source>
</evidence>
<dbReference type="GO" id="GO:0003839">
    <property type="term" value="F:gamma-glutamylcyclotransferase activity"/>
    <property type="evidence" value="ECO:0007669"/>
    <property type="project" value="UniProtKB-EC"/>
</dbReference>
<keyword evidence="6" id="KW-1185">Reference proteome</keyword>
<dbReference type="Gene3D" id="3.10.490.10">
    <property type="entry name" value="Gamma-glutamyl cyclotransferase-like"/>
    <property type="match status" value="1"/>
</dbReference>
<evidence type="ECO:0000256" key="3">
    <source>
        <dbReference type="PIRSR" id="PIRSR617939-1"/>
    </source>
</evidence>
<comment type="caution">
    <text evidence="5">The sequence shown here is derived from an EMBL/GenBank/DDBJ whole genome shotgun (WGS) entry which is preliminary data.</text>
</comment>
<name>A0A9P4K493_9PLEO</name>
<reference evidence="6" key="1">
    <citation type="journal article" date="2020" name="Stud. Mycol.">
        <title>101 Dothideomycetes genomes: A test case for predicting lifestyles and emergence of pathogens.</title>
        <authorList>
            <person name="Haridas S."/>
            <person name="Albert R."/>
            <person name="Binder M."/>
            <person name="Bloem J."/>
            <person name="LaButti K."/>
            <person name="Salamov A."/>
            <person name="Andreopoulos B."/>
            <person name="Baker S."/>
            <person name="Barry K."/>
            <person name="Bills G."/>
            <person name="Bluhm B."/>
            <person name="Cannon C."/>
            <person name="Castanera R."/>
            <person name="Culley D."/>
            <person name="Daum C."/>
            <person name="Ezra D."/>
            <person name="Gonzalez J."/>
            <person name="Henrissat B."/>
            <person name="Kuo A."/>
            <person name="Liang C."/>
            <person name="Lipzen A."/>
            <person name="Lutzoni F."/>
            <person name="Magnuson J."/>
            <person name="Mondo S."/>
            <person name="Nolan M."/>
            <person name="Ohm R."/>
            <person name="Pangilinan J."/>
            <person name="Park H.-J."/>
            <person name="Ramirez L."/>
            <person name="Alfaro M."/>
            <person name="Sun H."/>
            <person name="Tritt A."/>
            <person name="Yoshinaga Y."/>
            <person name="Zwiers L.-H."/>
            <person name="Turgeon B."/>
            <person name="Goodwin S."/>
            <person name="Spatafora J."/>
            <person name="Crous P."/>
            <person name="Grigoriev I."/>
        </authorList>
    </citation>
    <scope>NUCLEOTIDE SEQUENCE [LARGE SCALE GENOMIC DNA]</scope>
    <source>
        <strain evidence="6">CBS 304.66</strain>
    </source>
</reference>
<dbReference type="OrthoDB" id="2017317at2759"/>
<organism evidence="5 6">
    <name type="scientific">Lojkania enalia</name>
    <dbReference type="NCBI Taxonomy" id="147567"/>
    <lineage>
        <taxon>Eukaryota</taxon>
        <taxon>Fungi</taxon>
        <taxon>Dikarya</taxon>
        <taxon>Ascomycota</taxon>
        <taxon>Pezizomycotina</taxon>
        <taxon>Dothideomycetes</taxon>
        <taxon>Pleosporomycetidae</taxon>
        <taxon>Pleosporales</taxon>
        <taxon>Pleosporales incertae sedis</taxon>
        <taxon>Lojkania</taxon>
    </lineage>
</organism>
<evidence type="ECO:0000256" key="4">
    <source>
        <dbReference type="PIRSR" id="PIRSR617939-2"/>
    </source>
</evidence>
<dbReference type="InterPro" id="IPR017939">
    <property type="entry name" value="G-Glutamylcylcotransferase"/>
</dbReference>